<dbReference type="InterPro" id="IPR002711">
    <property type="entry name" value="HNH"/>
</dbReference>
<protein>
    <submittedName>
        <fullName evidence="3">HNH endonuclease</fullName>
    </submittedName>
</protein>
<evidence type="ECO:0000256" key="1">
    <source>
        <dbReference type="SAM" id="MobiDB-lite"/>
    </source>
</evidence>
<dbReference type="AlphaFoldDB" id="A0ABD7HGZ3"/>
<dbReference type="InterPro" id="IPR003615">
    <property type="entry name" value="HNH_nuc"/>
</dbReference>
<dbReference type="SMART" id="SM00507">
    <property type="entry name" value="HNHc"/>
    <property type="match status" value="1"/>
</dbReference>
<dbReference type="GO" id="GO:0004519">
    <property type="term" value="F:endonuclease activity"/>
    <property type="evidence" value="ECO:0007669"/>
    <property type="project" value="UniProtKB-KW"/>
</dbReference>
<dbReference type="Gene3D" id="1.10.30.50">
    <property type="match status" value="1"/>
</dbReference>
<accession>A0ABD7HGZ3</accession>
<dbReference type="Pfam" id="PF01844">
    <property type="entry name" value="HNH"/>
    <property type="match status" value="1"/>
</dbReference>
<dbReference type="EMBL" id="QXBN01000040">
    <property type="protein sequence ID" value="RIT28908.1"/>
    <property type="molecule type" value="Genomic_DNA"/>
</dbReference>
<keyword evidence="3" id="KW-0378">Hydrolase</keyword>
<feature type="region of interest" description="Disordered" evidence="1">
    <location>
        <begin position="21"/>
        <end position="52"/>
    </location>
</feature>
<evidence type="ECO:0000313" key="4">
    <source>
        <dbReference type="Proteomes" id="UP000284557"/>
    </source>
</evidence>
<organism evidence="3 4">
    <name type="scientific">Mycobacteroides abscessus</name>
    <dbReference type="NCBI Taxonomy" id="36809"/>
    <lineage>
        <taxon>Bacteria</taxon>
        <taxon>Bacillati</taxon>
        <taxon>Actinomycetota</taxon>
        <taxon>Actinomycetes</taxon>
        <taxon>Mycobacteriales</taxon>
        <taxon>Mycobacteriaceae</taxon>
        <taxon>Mycobacteroides</taxon>
    </lineage>
</organism>
<keyword evidence="3" id="KW-0255">Endonuclease</keyword>
<evidence type="ECO:0000259" key="2">
    <source>
        <dbReference type="SMART" id="SM00507"/>
    </source>
</evidence>
<feature type="domain" description="HNH nuclease" evidence="2">
    <location>
        <begin position="47"/>
        <end position="100"/>
    </location>
</feature>
<proteinExistence type="predicted"/>
<name>A0ABD7HGZ3_9MYCO</name>
<comment type="caution">
    <text evidence="3">The sequence shown here is derived from an EMBL/GenBank/DDBJ whole genome shotgun (WGS) entry which is preliminary data.</text>
</comment>
<evidence type="ECO:0000313" key="3">
    <source>
        <dbReference type="EMBL" id="RIT28908.1"/>
    </source>
</evidence>
<gene>
    <name evidence="3" type="ORF">D2E76_26415</name>
</gene>
<dbReference type="CDD" id="cd00085">
    <property type="entry name" value="HNHc"/>
    <property type="match status" value="1"/>
</dbReference>
<dbReference type="Proteomes" id="UP000284557">
    <property type="component" value="Unassembled WGS sequence"/>
</dbReference>
<keyword evidence="3" id="KW-0540">Nuclease</keyword>
<sequence length="119" mass="12848">MSRAPKVCGHTDCTTLVHGGGNRCPAHKTHGWGKGTNRRTSTPEHQAWSKAVRARDGRCMINRPGCTGGADTADHKRPVKFGGAQFDLSNGQAACWSCHGWKSSREGNQAQGHRVRGDE</sequence>
<reference evidence="3 4" key="1">
    <citation type="submission" date="2018-08" db="EMBL/GenBank/DDBJ databases">
        <title>Linezolid Resistance in Mycobacterium abscessus: MIC Distribution and Comprehensive Investigation of Resistance Mechanisms.</title>
        <authorList>
            <person name="Ye M."/>
            <person name="Xu L."/>
            <person name="Zou Y."/>
            <person name="Li B."/>
            <person name="Guo Q."/>
            <person name="Zhang Y."/>
            <person name="Zhan M."/>
            <person name="Xu B."/>
            <person name="Yu F."/>
            <person name="Zhang Z."/>
            <person name="Chu H."/>
        </authorList>
    </citation>
    <scope>NUCLEOTIDE SEQUENCE [LARGE SCALE GENOMIC DNA]</scope>
    <source>
        <strain evidence="3 4">G143</strain>
    </source>
</reference>